<protein>
    <recommendedName>
        <fullName evidence="5">Ribbon-helix-helix domain-containing protein</fullName>
    </recommendedName>
</protein>
<evidence type="ECO:0000313" key="2">
    <source>
        <dbReference type="EMBL" id="SHF32380.1"/>
    </source>
</evidence>
<accession>A0A0F5LAJ6</accession>
<dbReference type="EMBL" id="FQVC01000006">
    <property type="protein sequence ID" value="SHF32380.1"/>
    <property type="molecule type" value="Genomic_DNA"/>
</dbReference>
<dbReference type="EMBL" id="LAJF01000112">
    <property type="protein sequence ID" value="KKB79416.1"/>
    <property type="molecule type" value="Genomic_DNA"/>
</dbReference>
<dbReference type="PATRIC" id="fig|1121477.3.peg.315"/>
<dbReference type="AlphaFoldDB" id="A0A0F5LAJ6"/>
<evidence type="ECO:0000313" key="3">
    <source>
        <dbReference type="Proteomes" id="UP000033608"/>
    </source>
</evidence>
<dbReference type="Proteomes" id="UP000184533">
    <property type="component" value="Unassembled WGS sequence"/>
</dbReference>
<dbReference type="Proteomes" id="UP000033608">
    <property type="component" value="Unassembled WGS sequence"/>
</dbReference>
<sequence>MDSPTTPTGRVTAIAADLAEPAEKLSQICYRLSRAKRNHLHRFALDRNTSLQTVIDEAIDDFLAKHQVEI</sequence>
<reference evidence="2 4" key="2">
    <citation type="submission" date="2016-11" db="EMBL/GenBank/DDBJ databases">
        <authorList>
            <person name="Jaros S."/>
            <person name="Januszkiewicz K."/>
            <person name="Wedrychowicz H."/>
        </authorList>
    </citation>
    <scope>NUCLEOTIDE SEQUENCE [LARGE SCALE GENOMIC DNA]</scope>
    <source>
        <strain evidence="2 4">DSM 17137</strain>
    </source>
</reference>
<evidence type="ECO:0000313" key="1">
    <source>
        <dbReference type="EMBL" id="KKB79416.1"/>
    </source>
</evidence>
<dbReference type="STRING" id="1121477.SAMN02745223_02352"/>
<keyword evidence="3" id="KW-1185">Reference proteome</keyword>
<evidence type="ECO:0008006" key="5">
    <source>
        <dbReference type="Google" id="ProtNLM"/>
    </source>
</evidence>
<proteinExistence type="predicted"/>
<dbReference type="RefSeq" id="WP_046136620.1">
    <property type="nucleotide sequence ID" value="NZ_FQVC01000006.1"/>
</dbReference>
<gene>
    <name evidence="2" type="ORF">SAMN02745223_02352</name>
    <name evidence="1" type="ORF">VW29_17815</name>
</gene>
<organism evidence="1 3">
    <name type="scientific">Devosia limi DSM 17137</name>
    <dbReference type="NCBI Taxonomy" id="1121477"/>
    <lineage>
        <taxon>Bacteria</taxon>
        <taxon>Pseudomonadati</taxon>
        <taxon>Pseudomonadota</taxon>
        <taxon>Alphaproteobacteria</taxon>
        <taxon>Hyphomicrobiales</taxon>
        <taxon>Devosiaceae</taxon>
        <taxon>Devosia</taxon>
    </lineage>
</organism>
<reference evidence="1 3" key="1">
    <citation type="submission" date="2015-03" db="EMBL/GenBank/DDBJ databases">
        <authorList>
            <person name="Hassan Y.I."/>
            <person name="Lepp D."/>
            <person name="Zhou T."/>
        </authorList>
    </citation>
    <scope>NUCLEOTIDE SEQUENCE [LARGE SCALE GENOMIC DNA]</scope>
    <source>
        <strain evidence="1 3">DSM 17137</strain>
    </source>
</reference>
<evidence type="ECO:0000313" key="4">
    <source>
        <dbReference type="Proteomes" id="UP000184533"/>
    </source>
</evidence>
<name>A0A0F5LAJ6_9HYPH</name>